<reference evidence="2 3" key="1">
    <citation type="submission" date="2019-05" db="EMBL/GenBank/DDBJ databases">
        <title>Emergence of the Ug99 lineage of the wheat stem rust pathogen through somatic hybridization.</title>
        <authorList>
            <person name="Li F."/>
            <person name="Upadhyaya N.M."/>
            <person name="Sperschneider J."/>
            <person name="Matny O."/>
            <person name="Nguyen-Phuc H."/>
            <person name="Mago R."/>
            <person name="Raley C."/>
            <person name="Miller M.E."/>
            <person name="Silverstein K.A.T."/>
            <person name="Henningsen E."/>
            <person name="Hirsch C.D."/>
            <person name="Visser B."/>
            <person name="Pretorius Z.A."/>
            <person name="Steffenson B.J."/>
            <person name="Schwessinger B."/>
            <person name="Dodds P.N."/>
            <person name="Figueroa M."/>
        </authorList>
    </citation>
    <scope>NUCLEOTIDE SEQUENCE [LARGE SCALE GENOMIC DNA]</scope>
    <source>
        <strain evidence="2 3">Ug99</strain>
    </source>
</reference>
<sequence length="227" mass="25208">MVMDIEFGIFKRERQSRLGTLFSMMKPFPMITKSRVQLQPSMLISLGQPLAPPQLRQHRDPTPAIPISPITSDSDDGTSSLMDTVSPLTLPASIAPTPPPPADLPEPQAAPSPASVPLPVSRPPTPPVRLSGRVRKAPERYGNWAKLSHCPALKRSTKLWQIPVKKAFGYAIYSLNCLFDLDQLFHFMLTMKVQKLLQTTQSTTPGQNILMHDIILYATVSRTIFSR</sequence>
<proteinExistence type="predicted"/>
<accession>A0A5B0QV67</accession>
<gene>
    <name evidence="2" type="ORF">PGTUg99_036500</name>
</gene>
<name>A0A5B0QV67_PUCGR</name>
<dbReference type="Proteomes" id="UP000325313">
    <property type="component" value="Unassembled WGS sequence"/>
</dbReference>
<dbReference type="EMBL" id="VDEP01000270">
    <property type="protein sequence ID" value="KAA1117156.1"/>
    <property type="molecule type" value="Genomic_DNA"/>
</dbReference>
<feature type="region of interest" description="Disordered" evidence="1">
    <location>
        <begin position="51"/>
        <end position="133"/>
    </location>
</feature>
<evidence type="ECO:0000313" key="2">
    <source>
        <dbReference type="EMBL" id="KAA1117156.1"/>
    </source>
</evidence>
<organism evidence="2 3">
    <name type="scientific">Puccinia graminis f. sp. tritici</name>
    <dbReference type="NCBI Taxonomy" id="56615"/>
    <lineage>
        <taxon>Eukaryota</taxon>
        <taxon>Fungi</taxon>
        <taxon>Dikarya</taxon>
        <taxon>Basidiomycota</taxon>
        <taxon>Pucciniomycotina</taxon>
        <taxon>Pucciniomycetes</taxon>
        <taxon>Pucciniales</taxon>
        <taxon>Pucciniaceae</taxon>
        <taxon>Puccinia</taxon>
    </lineage>
</organism>
<evidence type="ECO:0000313" key="3">
    <source>
        <dbReference type="Proteomes" id="UP000325313"/>
    </source>
</evidence>
<feature type="compositionally biased region" description="Pro residues" evidence="1">
    <location>
        <begin position="96"/>
        <end position="127"/>
    </location>
</feature>
<comment type="caution">
    <text evidence="2">The sequence shown here is derived from an EMBL/GenBank/DDBJ whole genome shotgun (WGS) entry which is preliminary data.</text>
</comment>
<feature type="compositionally biased region" description="Low complexity" evidence="1">
    <location>
        <begin position="65"/>
        <end position="80"/>
    </location>
</feature>
<dbReference type="AlphaFoldDB" id="A0A5B0QV67"/>
<protein>
    <submittedName>
        <fullName evidence="2">Uncharacterized protein</fullName>
    </submittedName>
</protein>
<evidence type="ECO:0000256" key="1">
    <source>
        <dbReference type="SAM" id="MobiDB-lite"/>
    </source>
</evidence>